<accession>A0A2M7AXZ2</accession>
<dbReference type="Pfam" id="PF04565">
    <property type="entry name" value="RNA_pol_Rpb2_3"/>
    <property type="match status" value="1"/>
</dbReference>
<dbReference type="PROSITE" id="PS01166">
    <property type="entry name" value="RNA_POL_BETA"/>
    <property type="match status" value="1"/>
</dbReference>
<proteinExistence type="inferred from homology"/>
<feature type="domain" description="RNA polymerase beta subunit protrusion" evidence="12">
    <location>
        <begin position="19"/>
        <end position="367"/>
    </location>
</feature>
<feature type="domain" description="DNA-directed RNA polymerase subunit 2 hybrid-binding" evidence="9">
    <location>
        <begin position="588"/>
        <end position="971"/>
    </location>
</feature>
<feature type="domain" description="RNA polymerase Rpb2" evidence="11">
    <location>
        <begin position="132"/>
        <end position="323"/>
    </location>
</feature>
<evidence type="ECO:0000256" key="8">
    <source>
        <dbReference type="RuleBase" id="RU363031"/>
    </source>
</evidence>
<dbReference type="CDD" id="cd00653">
    <property type="entry name" value="RNA_pol_B_RPB2"/>
    <property type="match status" value="1"/>
</dbReference>
<evidence type="ECO:0000256" key="5">
    <source>
        <dbReference type="ARBA" id="ARBA00048552"/>
    </source>
</evidence>
<comment type="similarity">
    <text evidence="6 7">Belongs to the RNA polymerase beta chain family.</text>
</comment>
<dbReference type="Gene3D" id="2.40.270.10">
    <property type="entry name" value="DNA-directed RNA polymerase, subunit 2, domain 6"/>
    <property type="match status" value="2"/>
</dbReference>
<comment type="function">
    <text evidence="6 8">DNA-dependent RNA polymerase catalyzes the transcription of DNA into RNA using the four ribonucleoside triphosphates as substrates.</text>
</comment>
<evidence type="ECO:0000256" key="3">
    <source>
        <dbReference type="ARBA" id="ARBA00022695"/>
    </source>
</evidence>
<dbReference type="NCBIfam" id="NF001616">
    <property type="entry name" value="PRK00405.1"/>
    <property type="match status" value="1"/>
</dbReference>
<dbReference type="EMBL" id="PEVY01000008">
    <property type="protein sequence ID" value="PIU75500.1"/>
    <property type="molecule type" value="Genomic_DNA"/>
</dbReference>
<evidence type="ECO:0000256" key="7">
    <source>
        <dbReference type="RuleBase" id="RU000434"/>
    </source>
</evidence>
<reference evidence="16" key="1">
    <citation type="submission" date="2017-09" db="EMBL/GenBank/DDBJ databases">
        <title>Depth-based differentiation of microbial function through sediment-hosted aquifers and enrichment of novel symbionts in the deep terrestrial subsurface.</title>
        <authorList>
            <person name="Probst A.J."/>
            <person name="Ladd B."/>
            <person name="Jarett J.K."/>
            <person name="Geller-Mcgrath D.E."/>
            <person name="Sieber C.M.K."/>
            <person name="Emerson J.B."/>
            <person name="Anantharaman K."/>
            <person name="Thomas B.C."/>
            <person name="Malmstrom R."/>
            <person name="Stieglmeier M."/>
            <person name="Klingl A."/>
            <person name="Woyke T."/>
            <person name="Ryan C.M."/>
            <person name="Banfield J.F."/>
        </authorList>
    </citation>
    <scope>NUCLEOTIDE SEQUENCE [LARGE SCALE GENOMIC DNA]</scope>
</reference>
<dbReference type="InterPro" id="IPR019462">
    <property type="entry name" value="DNA-dir_RNA_pol_bsu_external_1"/>
</dbReference>
<keyword evidence="2 6" id="KW-0808">Transferase</keyword>
<feature type="domain" description="RNA polymerase Rpb2" evidence="10">
    <location>
        <begin position="973"/>
        <end position="1047"/>
    </location>
</feature>
<dbReference type="Pfam" id="PF04561">
    <property type="entry name" value="RNA_pol_Rpb2_2"/>
    <property type="match status" value="1"/>
</dbReference>
<dbReference type="InterPro" id="IPR015712">
    <property type="entry name" value="DNA-dir_RNA_pol_su2"/>
</dbReference>
<sequence>MSLPYKYFIRRPSAMALPNLLKAQTESYDWFLKTGLRELFDEVSPIKDWTGKELDLYFGDYYFEEAPRTERETKEHNLTYEAPMKCRIKLVNKKTNEIKEQEIFLGDFPMMTPRGTFIVNGVERVVISQLMRSPGVIFTMNFHRGKKLFGAKVIPNRGAWLEIETDANGVITVRIDRKRKVPVTSLLRAFGIGQDNKILATFKSVDKGEVKYIEKTIEKDNAKSQSDGILEVYRHIRPGELATVDTAKQLIDNMFFNFERYDLAQVGRWKFNQRLALKVPSDKEHRTLRPEDLIEVIKEIIRLNNDPEAKKDDVDHLGNRRVRTVGELLQNRLRVGLARLERIIKDKMSTLDTDTMIPAALVNARPIISTVREFFMSSALSQFMDQVNLLAELEHKRRVSALGPGGLNRERAGFDVRDVHSTYYGRICPIQTSEGPNIGLVGHLALYVRLNQFGFLETPYRKVIDGRATNEISYLDAYEEARHSIAHAGVELDAKNCFVNKIVAGRVKGEPSFISRNKIDYMDISPQQFISAATALIPFLEHDDANRALMGANMQRQAVVCIKPEAPLVGTGLESRVAIDSGEVLLSLQDGVVSEVDARHVKIKSKSGEYNYELIDFSRTNQFTSFSQRPAAFLGQKVKKGDVLANGSSTEDGELALGQNLLVAFMSWGGNNFEDAIILSQRLVKDDRFTSIHIEDFTCDVRETKLGPEVTTPDIPNVGEEKLKNLDEEGIVRIGAEVREGDILVGKISPKGEADLTAEERLLRAIFGEKARDVKDTSLVMPHGKRGRIVSIRIFSREQGENVPPGVIKRIQIEVAQLRRVTEGDKLAGRHGNKGVIAKILPEADMPYLSDGRPVDVILNTLGVVSRMNIGQILETHLGWAAHTIGYKARTPVLAGATEADIKEEFKKVGLPEDGKVQLRDGRTGEPFDRKATVGYIYMMKLNHLAEDKIHMRSIGPYSLITQQPLGSKAQFGGQRFGEMEVWALEGYGAAHILQEMLTIKSDDVIGRARTYESIVRSKKIEAPNIPTSFNVLLSELKALALNAELMDGDIVKTDDVVT</sequence>
<dbReference type="InterPro" id="IPR042107">
    <property type="entry name" value="DNA-dir_RNA_pol_bsu_ext_1_sf"/>
</dbReference>
<evidence type="ECO:0000256" key="6">
    <source>
        <dbReference type="HAMAP-Rule" id="MF_01321"/>
    </source>
</evidence>
<dbReference type="InterPro" id="IPR007642">
    <property type="entry name" value="RNA_pol_Rpb2_2"/>
</dbReference>
<dbReference type="Pfam" id="PF00562">
    <property type="entry name" value="RNA_pol_Rpb2_6"/>
    <property type="match status" value="1"/>
</dbReference>
<evidence type="ECO:0000256" key="2">
    <source>
        <dbReference type="ARBA" id="ARBA00022679"/>
    </source>
</evidence>
<comment type="catalytic activity">
    <reaction evidence="5 6 8">
        <text>RNA(n) + a ribonucleoside 5'-triphosphate = RNA(n+1) + diphosphate</text>
        <dbReference type="Rhea" id="RHEA:21248"/>
        <dbReference type="Rhea" id="RHEA-COMP:14527"/>
        <dbReference type="Rhea" id="RHEA-COMP:17342"/>
        <dbReference type="ChEBI" id="CHEBI:33019"/>
        <dbReference type="ChEBI" id="CHEBI:61557"/>
        <dbReference type="ChEBI" id="CHEBI:140395"/>
        <dbReference type="EC" id="2.7.7.6"/>
    </reaction>
</comment>
<evidence type="ECO:0000259" key="13">
    <source>
        <dbReference type="Pfam" id="PF04565"/>
    </source>
</evidence>
<evidence type="ECO:0000256" key="1">
    <source>
        <dbReference type="ARBA" id="ARBA00022478"/>
    </source>
</evidence>
<dbReference type="GO" id="GO:0003677">
    <property type="term" value="F:DNA binding"/>
    <property type="evidence" value="ECO:0007669"/>
    <property type="project" value="UniProtKB-UniRule"/>
</dbReference>
<evidence type="ECO:0000259" key="11">
    <source>
        <dbReference type="Pfam" id="PF04561"/>
    </source>
</evidence>
<keyword evidence="1 6" id="KW-0240">DNA-directed RNA polymerase</keyword>
<dbReference type="SUPFAM" id="SSF64484">
    <property type="entry name" value="beta and beta-prime subunits of DNA dependent RNA-polymerase"/>
    <property type="match status" value="1"/>
</dbReference>
<dbReference type="Gene3D" id="3.90.1110.10">
    <property type="entry name" value="RNA polymerase Rpb2, domain 2"/>
    <property type="match status" value="1"/>
</dbReference>
<dbReference type="InterPro" id="IPR010243">
    <property type="entry name" value="RNA_pol_bsu_bac"/>
</dbReference>
<evidence type="ECO:0000259" key="12">
    <source>
        <dbReference type="Pfam" id="PF04563"/>
    </source>
</evidence>
<dbReference type="Gene3D" id="2.40.50.100">
    <property type="match status" value="1"/>
</dbReference>
<protein>
    <recommendedName>
        <fullName evidence="6 8">DNA-directed RNA polymerase subunit beta</fullName>
        <shortName evidence="6">RNAP subunit beta</shortName>
        <ecNumber evidence="6 8">2.7.7.6</ecNumber>
    </recommendedName>
    <alternativeName>
        <fullName evidence="6">RNA polymerase subunit beta</fullName>
    </alternativeName>
    <alternativeName>
        <fullName evidence="6">Transcriptase subunit beta</fullName>
    </alternativeName>
</protein>
<dbReference type="EC" id="2.7.7.6" evidence="6 8"/>
<dbReference type="Pfam" id="PF04563">
    <property type="entry name" value="RNA_pol_Rpb2_1"/>
    <property type="match status" value="1"/>
</dbReference>
<dbReference type="AlphaFoldDB" id="A0A2M7AXZ2"/>
<dbReference type="Gene3D" id="2.40.50.150">
    <property type="match status" value="1"/>
</dbReference>
<evidence type="ECO:0000313" key="16">
    <source>
        <dbReference type="Proteomes" id="UP000228775"/>
    </source>
</evidence>
<dbReference type="InterPro" id="IPR007644">
    <property type="entry name" value="RNA_pol_bsu_protrusion"/>
</dbReference>
<keyword evidence="4 6" id="KW-0804">Transcription</keyword>
<feature type="domain" description="DNA-directed RNA polymerase beta subunit external 1" evidence="14">
    <location>
        <begin position="460"/>
        <end position="525"/>
    </location>
</feature>
<dbReference type="GO" id="GO:0000428">
    <property type="term" value="C:DNA-directed RNA polymerase complex"/>
    <property type="evidence" value="ECO:0007669"/>
    <property type="project" value="UniProtKB-KW"/>
</dbReference>
<dbReference type="InterPro" id="IPR007120">
    <property type="entry name" value="DNA-dir_RNAP_su2_dom"/>
</dbReference>
<dbReference type="Pfam" id="PF04560">
    <property type="entry name" value="RNA_pol_Rpb2_7"/>
    <property type="match status" value="1"/>
</dbReference>
<dbReference type="InterPro" id="IPR014724">
    <property type="entry name" value="RNA_pol_RPB2_OB-fold"/>
</dbReference>
<name>A0A2M7AXZ2_9BACT</name>
<dbReference type="InterPro" id="IPR007121">
    <property type="entry name" value="RNA_pol_bsu_CS"/>
</dbReference>
<evidence type="ECO:0000256" key="4">
    <source>
        <dbReference type="ARBA" id="ARBA00023163"/>
    </source>
</evidence>
<gene>
    <name evidence="6 15" type="primary">rpoB</name>
    <name evidence="15" type="ORF">COS76_00460</name>
</gene>
<dbReference type="Gene3D" id="3.90.1100.10">
    <property type="match status" value="1"/>
</dbReference>
<dbReference type="GO" id="GO:0003899">
    <property type="term" value="F:DNA-directed RNA polymerase activity"/>
    <property type="evidence" value="ECO:0007669"/>
    <property type="project" value="UniProtKB-UniRule"/>
</dbReference>
<dbReference type="NCBIfam" id="TIGR02013">
    <property type="entry name" value="rpoB"/>
    <property type="match status" value="1"/>
</dbReference>
<dbReference type="GO" id="GO:0032549">
    <property type="term" value="F:ribonucleoside binding"/>
    <property type="evidence" value="ECO:0007669"/>
    <property type="project" value="InterPro"/>
</dbReference>
<dbReference type="HAMAP" id="MF_01321">
    <property type="entry name" value="RNApol_bact_RpoB"/>
    <property type="match status" value="1"/>
</dbReference>
<dbReference type="Gene3D" id="2.30.150.10">
    <property type="entry name" value="DNA-directed RNA polymerase, beta subunit, external 1 domain"/>
    <property type="match status" value="1"/>
</dbReference>
<comment type="caution">
    <text evidence="15">The sequence shown here is derived from an EMBL/GenBank/DDBJ whole genome shotgun (WGS) entry which is preliminary data.</text>
</comment>
<dbReference type="PANTHER" id="PTHR20856">
    <property type="entry name" value="DNA-DIRECTED RNA POLYMERASE I SUBUNIT 2"/>
    <property type="match status" value="1"/>
</dbReference>
<comment type="subunit">
    <text evidence="6 8">The RNAP catalytic core consists of 2 alpha, 1 beta, 1 beta' and 1 omega subunit. When a sigma factor is associated with the core the holoenzyme is formed, which can initiate transcription.</text>
</comment>
<evidence type="ECO:0000259" key="14">
    <source>
        <dbReference type="Pfam" id="PF10385"/>
    </source>
</evidence>
<dbReference type="InterPro" id="IPR037033">
    <property type="entry name" value="DNA-dir_RNAP_su2_hyb_sf"/>
</dbReference>
<dbReference type="Proteomes" id="UP000228775">
    <property type="component" value="Unassembled WGS sequence"/>
</dbReference>
<dbReference type="Pfam" id="PF10385">
    <property type="entry name" value="RNA_pol_Rpb2_45"/>
    <property type="match status" value="1"/>
</dbReference>
<keyword evidence="3 6" id="KW-0548">Nucleotidyltransferase</keyword>
<dbReference type="InterPro" id="IPR037034">
    <property type="entry name" value="RNA_pol_Rpb2_2_sf"/>
</dbReference>
<evidence type="ECO:0000259" key="10">
    <source>
        <dbReference type="Pfam" id="PF04560"/>
    </source>
</evidence>
<dbReference type="GO" id="GO:0006351">
    <property type="term" value="P:DNA-templated transcription"/>
    <property type="evidence" value="ECO:0007669"/>
    <property type="project" value="UniProtKB-UniRule"/>
</dbReference>
<dbReference type="Gene3D" id="3.90.1800.10">
    <property type="entry name" value="RNA polymerase alpha subunit dimerisation domain"/>
    <property type="match status" value="1"/>
</dbReference>
<dbReference type="InterPro" id="IPR007645">
    <property type="entry name" value="RNA_pol_Rpb2_3"/>
</dbReference>
<evidence type="ECO:0000259" key="9">
    <source>
        <dbReference type="Pfam" id="PF00562"/>
    </source>
</evidence>
<evidence type="ECO:0000313" key="15">
    <source>
        <dbReference type="EMBL" id="PIU75500.1"/>
    </source>
</evidence>
<organism evidence="15 16">
    <name type="scientific">Candidatus Portnoybacteria bacterium CG06_land_8_20_14_3_00_39_12</name>
    <dbReference type="NCBI Taxonomy" id="1974809"/>
    <lineage>
        <taxon>Bacteria</taxon>
        <taxon>Candidatus Portnoyibacteriota</taxon>
    </lineage>
</organism>
<dbReference type="InterPro" id="IPR007641">
    <property type="entry name" value="RNA_pol_Rpb2_7"/>
</dbReference>
<feature type="domain" description="RNA polymerase Rpb2" evidence="13">
    <location>
        <begin position="382"/>
        <end position="449"/>
    </location>
</feature>